<dbReference type="EMBL" id="CP028475">
    <property type="protein sequence ID" value="AVW91975.1"/>
    <property type="molecule type" value="Genomic_DNA"/>
</dbReference>
<dbReference type="KEGG" id="cbak:DA792_13555"/>
<protein>
    <recommendedName>
        <fullName evidence="1">HNH nuclease domain-containing protein</fullName>
    </recommendedName>
</protein>
<organism evidence="2 3">
    <name type="scientific">Celeribacter baekdonensis</name>
    <dbReference type="NCBI Taxonomy" id="875171"/>
    <lineage>
        <taxon>Bacteria</taxon>
        <taxon>Pseudomonadati</taxon>
        <taxon>Pseudomonadota</taxon>
        <taxon>Alphaproteobacteria</taxon>
        <taxon>Rhodobacterales</taxon>
        <taxon>Roseobacteraceae</taxon>
        <taxon>Celeribacter</taxon>
    </lineage>
</organism>
<feature type="domain" description="HNH nuclease" evidence="1">
    <location>
        <begin position="9"/>
        <end position="33"/>
    </location>
</feature>
<dbReference type="SUPFAM" id="SSF54060">
    <property type="entry name" value="His-Me finger endonucleases"/>
    <property type="match status" value="1"/>
</dbReference>
<accession>A0A2R4M483</accession>
<name>A0A2R4M483_9RHOB</name>
<dbReference type="AlphaFoldDB" id="A0A2R4M483"/>
<gene>
    <name evidence="2" type="ORF">DA792_13555</name>
</gene>
<dbReference type="InterPro" id="IPR044925">
    <property type="entry name" value="His-Me_finger_sf"/>
</dbReference>
<dbReference type="Pfam" id="PF13392">
    <property type="entry name" value="HNH_3"/>
    <property type="match status" value="1"/>
</dbReference>
<evidence type="ECO:0000259" key="1">
    <source>
        <dbReference type="Pfam" id="PF13392"/>
    </source>
</evidence>
<dbReference type="Gene3D" id="3.90.75.10">
    <property type="entry name" value="Homing Intron 3 (I-ppo) Encoded Endonuclease, Chain A"/>
    <property type="match status" value="1"/>
</dbReference>
<reference evidence="2 3" key="1">
    <citation type="submission" date="2018-03" db="EMBL/GenBank/DDBJ databases">
        <title>The Complete Genome of Celeribacter baekdonensis strain LH4, a Thiosulfate-Oxidizing Alphaproteobacterium Isolated from Gulf of Mexico Continental Slope Sediments.</title>
        <authorList>
            <person name="Flood B.E."/>
            <person name="Bailey J.V."/>
            <person name="Leprich D."/>
        </authorList>
    </citation>
    <scope>NUCLEOTIDE SEQUENCE [LARGE SCALE GENOMIC DNA]</scope>
    <source>
        <strain evidence="2 3">LH4</strain>
    </source>
</reference>
<dbReference type="Proteomes" id="UP000241447">
    <property type="component" value="Chromosome"/>
</dbReference>
<dbReference type="InterPro" id="IPR003615">
    <property type="entry name" value="HNH_nuc"/>
</dbReference>
<dbReference type="GO" id="GO:0004519">
    <property type="term" value="F:endonuclease activity"/>
    <property type="evidence" value="ECO:0007669"/>
    <property type="project" value="InterPro"/>
</dbReference>
<evidence type="ECO:0000313" key="3">
    <source>
        <dbReference type="Proteomes" id="UP000241447"/>
    </source>
</evidence>
<dbReference type="OrthoDB" id="7728307at2"/>
<proteinExistence type="predicted"/>
<evidence type="ECO:0000313" key="2">
    <source>
        <dbReference type="EMBL" id="AVW91975.1"/>
    </source>
</evidence>
<dbReference type="InterPro" id="IPR044930">
    <property type="entry name" value="Homing_endonuclease_His-Me"/>
</dbReference>
<sequence>MIAASYDDVVRHRCNNRRCINPAHLEIGTRGENFMDEREFAANGWTMTYSGGLFPWPLRDHFSTTRHNWGRNWRQSTRALRSAAIVLWSWINWLGW</sequence>